<gene>
    <name evidence="1" type="ORF">CYJ19_09255</name>
</gene>
<reference evidence="1 2" key="1">
    <citation type="submission" date="2017-12" db="EMBL/GenBank/DDBJ databases">
        <title>Phylogenetic diversity of female urinary microbiome.</title>
        <authorList>
            <person name="Thomas-White K."/>
            <person name="Wolfe A.J."/>
        </authorList>
    </citation>
    <scope>NUCLEOTIDE SEQUENCE [LARGE SCALE GENOMIC DNA]</scope>
    <source>
        <strain evidence="1 2">UMB0402</strain>
    </source>
</reference>
<evidence type="ECO:0000313" key="2">
    <source>
        <dbReference type="Proteomes" id="UP000235122"/>
    </source>
</evidence>
<dbReference type="Proteomes" id="UP000235122">
    <property type="component" value="Unassembled WGS sequence"/>
</dbReference>
<dbReference type="EMBL" id="PKKO01000005">
    <property type="protein sequence ID" value="PKY71893.1"/>
    <property type="molecule type" value="Genomic_DNA"/>
</dbReference>
<evidence type="ECO:0000313" key="1">
    <source>
        <dbReference type="EMBL" id="PKY71893.1"/>
    </source>
</evidence>
<accession>A0A2I1IL91</accession>
<protein>
    <submittedName>
        <fullName evidence="1">Uncharacterized protein</fullName>
    </submittedName>
</protein>
<organism evidence="1 2">
    <name type="scientific">Winkia neuii</name>
    <dbReference type="NCBI Taxonomy" id="33007"/>
    <lineage>
        <taxon>Bacteria</taxon>
        <taxon>Bacillati</taxon>
        <taxon>Actinomycetota</taxon>
        <taxon>Actinomycetes</taxon>
        <taxon>Actinomycetales</taxon>
        <taxon>Actinomycetaceae</taxon>
        <taxon>Winkia</taxon>
    </lineage>
</organism>
<dbReference type="RefSeq" id="WP_024331713.1">
    <property type="nucleotide sequence ID" value="NZ_JAWHKF010000004.1"/>
</dbReference>
<dbReference type="STRING" id="33007.HMPREF3198_02171"/>
<name>A0A2I1IL91_9ACTO</name>
<comment type="caution">
    <text evidence="1">The sequence shown here is derived from an EMBL/GenBank/DDBJ whole genome shotgun (WGS) entry which is preliminary data.</text>
</comment>
<sequence length="166" mass="17269">MQKLIYFSGKTIVLTPLVVGVYRTLLTSNLLANLGKDFWACKTDLTTPIGRASACASVLPPNASLTGPTLAWILGGGAAAPLWCAGRTCSRRAAKNIHRSAAPALILGAAKLCYPDRALADLACYGGAKLFSTWAKKLCLLGARPEAAITLASSNSIGPKRLAALT</sequence>
<keyword evidence="2" id="KW-1185">Reference proteome</keyword>
<proteinExistence type="predicted"/>
<dbReference type="AlphaFoldDB" id="A0A2I1IL91"/>